<keyword evidence="2" id="KW-1133">Transmembrane helix</keyword>
<feature type="compositionally biased region" description="Acidic residues" evidence="1">
    <location>
        <begin position="1"/>
        <end position="17"/>
    </location>
</feature>
<evidence type="ECO:0000256" key="1">
    <source>
        <dbReference type="SAM" id="MobiDB-lite"/>
    </source>
</evidence>
<proteinExistence type="predicted"/>
<evidence type="ECO:0000256" key="2">
    <source>
        <dbReference type="SAM" id="Phobius"/>
    </source>
</evidence>
<keyword evidence="4" id="KW-1185">Reference proteome</keyword>
<evidence type="ECO:0000313" key="4">
    <source>
        <dbReference type="Proteomes" id="UP001152795"/>
    </source>
</evidence>
<keyword evidence="2" id="KW-0812">Transmembrane</keyword>
<dbReference type="AlphaFoldDB" id="A0A6S7G0Q9"/>
<evidence type="ECO:0000313" key="3">
    <source>
        <dbReference type="EMBL" id="CAB3982172.1"/>
    </source>
</evidence>
<feature type="transmembrane region" description="Helical" evidence="2">
    <location>
        <begin position="110"/>
        <end position="132"/>
    </location>
</feature>
<name>A0A6S7G0Q9_PARCT</name>
<accession>A0A6S7G0Q9</accession>
<feature type="compositionally biased region" description="Low complexity" evidence="1">
    <location>
        <begin position="168"/>
        <end position="194"/>
    </location>
</feature>
<protein>
    <submittedName>
        <fullName evidence="3">Uncharacterized protein</fullName>
    </submittedName>
</protein>
<feature type="region of interest" description="Disordered" evidence="1">
    <location>
        <begin position="154"/>
        <end position="204"/>
    </location>
</feature>
<gene>
    <name evidence="3" type="ORF">PACLA_8A050780</name>
</gene>
<comment type="caution">
    <text evidence="3">The sequence shown here is derived from an EMBL/GenBank/DDBJ whole genome shotgun (WGS) entry which is preliminary data.</text>
</comment>
<reference evidence="3" key="1">
    <citation type="submission" date="2020-04" db="EMBL/GenBank/DDBJ databases">
        <authorList>
            <person name="Alioto T."/>
            <person name="Alioto T."/>
            <person name="Gomez Garrido J."/>
        </authorList>
    </citation>
    <scope>NUCLEOTIDE SEQUENCE</scope>
    <source>
        <strain evidence="3">A484AB</strain>
    </source>
</reference>
<keyword evidence="2" id="KW-0472">Membrane</keyword>
<dbReference type="OrthoDB" id="10311780at2759"/>
<dbReference type="Proteomes" id="UP001152795">
    <property type="component" value="Unassembled WGS sequence"/>
</dbReference>
<feature type="region of interest" description="Disordered" evidence="1">
    <location>
        <begin position="1"/>
        <end position="35"/>
    </location>
</feature>
<sequence length="281" mass="30514">MSFSDSSDDLELMELSDEPATTPIKAKSKRKRKIPSSLADIYDTNMEEDRDEKKAKKGWCIIEWDGEDTYDPVLCKDIFPADELPMTSIAFCPGEIVSALCQGKRYKGRIAAFAVLISAAVAVGGYVALPLIQPSNQYATNNLTVTPSPVNVTTPLPVSPASPQYRHPSTPSSRPSPSHALSTSSTSCSPAQPQESQAAIPHQLKSKASAAGNFKKAARILAVSMFTVEERKQSTLTGDFLRHIYPKTFNAFQVNRVVGQVLIETRLGRHQLNGETAATST</sequence>
<dbReference type="EMBL" id="CACRXK020000475">
    <property type="protein sequence ID" value="CAB3982172.1"/>
    <property type="molecule type" value="Genomic_DNA"/>
</dbReference>
<organism evidence="3 4">
    <name type="scientific">Paramuricea clavata</name>
    <name type="common">Red gorgonian</name>
    <name type="synonym">Violescent sea-whip</name>
    <dbReference type="NCBI Taxonomy" id="317549"/>
    <lineage>
        <taxon>Eukaryota</taxon>
        <taxon>Metazoa</taxon>
        <taxon>Cnidaria</taxon>
        <taxon>Anthozoa</taxon>
        <taxon>Octocorallia</taxon>
        <taxon>Malacalcyonacea</taxon>
        <taxon>Plexauridae</taxon>
        <taxon>Paramuricea</taxon>
    </lineage>
</organism>